<keyword evidence="1" id="KW-0285">Flavoprotein</keyword>
<dbReference type="Proteomes" id="UP001304298">
    <property type="component" value="Unassembled WGS sequence"/>
</dbReference>
<evidence type="ECO:0000313" key="6">
    <source>
        <dbReference type="EMBL" id="MEA5361143.1"/>
    </source>
</evidence>
<evidence type="ECO:0000256" key="4">
    <source>
        <dbReference type="ARBA" id="ARBA00023033"/>
    </source>
</evidence>
<dbReference type="PANTHER" id="PTHR42847:SF8">
    <property type="entry name" value="CONSERVED PROTEIN"/>
    <property type="match status" value="1"/>
</dbReference>
<feature type="domain" description="Luciferase-like" evidence="5">
    <location>
        <begin position="18"/>
        <end position="255"/>
    </location>
</feature>
<comment type="caution">
    <text evidence="6">The sequence shown here is derived from an EMBL/GenBank/DDBJ whole genome shotgun (WGS) entry which is preliminary data.</text>
</comment>
<organism evidence="6 7">
    <name type="scientific">Amycolatopsis heterodermiae</name>
    <dbReference type="NCBI Taxonomy" id="3110235"/>
    <lineage>
        <taxon>Bacteria</taxon>
        <taxon>Bacillati</taxon>
        <taxon>Actinomycetota</taxon>
        <taxon>Actinomycetes</taxon>
        <taxon>Pseudonocardiales</taxon>
        <taxon>Pseudonocardiaceae</taxon>
        <taxon>Amycolatopsis</taxon>
    </lineage>
</organism>
<dbReference type="SUPFAM" id="SSF51679">
    <property type="entry name" value="Bacterial luciferase-like"/>
    <property type="match status" value="1"/>
</dbReference>
<dbReference type="GO" id="GO:0016491">
    <property type="term" value="F:oxidoreductase activity"/>
    <property type="evidence" value="ECO:0007669"/>
    <property type="project" value="UniProtKB-KW"/>
</dbReference>
<dbReference type="InterPro" id="IPR036661">
    <property type="entry name" value="Luciferase-like_sf"/>
</dbReference>
<protein>
    <submittedName>
        <fullName evidence="6">LLM class F420-dependent oxidoreductase</fullName>
        <ecNumber evidence="6">1.-.-.-</ecNumber>
    </submittedName>
</protein>
<dbReference type="NCBIfam" id="TIGR03560">
    <property type="entry name" value="F420_Rv1855c"/>
    <property type="match status" value="1"/>
</dbReference>
<dbReference type="RefSeq" id="WP_323327987.1">
    <property type="nucleotide sequence ID" value="NZ_JAYFSI010000003.1"/>
</dbReference>
<keyword evidence="7" id="KW-1185">Reference proteome</keyword>
<dbReference type="EC" id="1.-.-.-" evidence="6"/>
<reference evidence="6 7" key="1">
    <citation type="submission" date="2023-12" db="EMBL/GenBank/DDBJ databases">
        <title>Amycolatopsis sp. V23-08.</title>
        <authorList>
            <person name="Somphong A."/>
        </authorList>
    </citation>
    <scope>NUCLEOTIDE SEQUENCE [LARGE SCALE GENOMIC DNA]</scope>
    <source>
        <strain evidence="6 7">V23-08</strain>
    </source>
</reference>
<evidence type="ECO:0000256" key="2">
    <source>
        <dbReference type="ARBA" id="ARBA00022643"/>
    </source>
</evidence>
<proteinExistence type="predicted"/>
<dbReference type="Pfam" id="PF00296">
    <property type="entry name" value="Bac_luciferase"/>
    <property type="match status" value="1"/>
</dbReference>
<evidence type="ECO:0000256" key="3">
    <source>
        <dbReference type="ARBA" id="ARBA00023002"/>
    </source>
</evidence>
<evidence type="ECO:0000256" key="1">
    <source>
        <dbReference type="ARBA" id="ARBA00022630"/>
    </source>
</evidence>
<dbReference type="InterPro" id="IPR011251">
    <property type="entry name" value="Luciferase-like_dom"/>
</dbReference>
<evidence type="ECO:0000313" key="7">
    <source>
        <dbReference type="Proteomes" id="UP001304298"/>
    </source>
</evidence>
<keyword evidence="3 6" id="KW-0560">Oxidoreductase</keyword>
<gene>
    <name evidence="6" type="ORF">VA596_16480</name>
</gene>
<evidence type="ECO:0000259" key="5">
    <source>
        <dbReference type="Pfam" id="PF00296"/>
    </source>
</evidence>
<dbReference type="PANTHER" id="PTHR42847">
    <property type="entry name" value="ALKANESULFONATE MONOOXYGENASE"/>
    <property type="match status" value="1"/>
</dbReference>
<dbReference type="InterPro" id="IPR050172">
    <property type="entry name" value="SsuD_RutA_monooxygenase"/>
</dbReference>
<name>A0ABU5R4Q6_9PSEU</name>
<sequence>MRFSIGITDFSWPDKLTEELAAVTVAAEDAGLDTVWVADHLLQADPNSTADSAMLEAYTTLGFLAARTSRVGLGTMVSAVTFRPPALLIKAVSTLDVLSGGRARFGIGTGHHDGEARAMGLPFPPVGERFERMEETVQLALRMWDGDTSPFEGTHYRLERPIGTPRPARRPKLLIGGAGERKTLRLVARYADACNVFDVPDGGRTVRHKLAVLARHCEEAGRPYGEIEKTLSTRLSPGESAESFAHRCTDFAAWGIDHAVVITAGPWSVAGVETLGRVAGLLD</sequence>
<keyword evidence="4" id="KW-0503">Monooxygenase</keyword>
<keyword evidence="2" id="KW-0288">FMN</keyword>
<dbReference type="EMBL" id="JAYFSI010000003">
    <property type="protein sequence ID" value="MEA5361143.1"/>
    <property type="molecule type" value="Genomic_DNA"/>
</dbReference>
<dbReference type="InterPro" id="IPR019952">
    <property type="entry name" value="F420_OxRdatse_Rv1855c_pred"/>
</dbReference>
<dbReference type="Gene3D" id="3.20.20.30">
    <property type="entry name" value="Luciferase-like domain"/>
    <property type="match status" value="1"/>
</dbReference>
<accession>A0ABU5R4Q6</accession>